<reference evidence="3 4" key="1">
    <citation type="submission" date="2018-09" db="EMBL/GenBank/DDBJ databases">
        <title>Zymobacter palmae IAM14233 (=T109) whole genome analysis.</title>
        <authorList>
            <person name="Yanase H."/>
        </authorList>
    </citation>
    <scope>NUCLEOTIDE SEQUENCE [LARGE SCALE GENOMIC DNA]</scope>
    <source>
        <strain evidence="3 4">IAM14233</strain>
    </source>
</reference>
<evidence type="ECO:0000313" key="4">
    <source>
        <dbReference type="Proteomes" id="UP000267342"/>
    </source>
</evidence>
<protein>
    <submittedName>
        <fullName evidence="3">Probable phage-related tail transmembrane protein</fullName>
    </submittedName>
</protein>
<dbReference type="RefSeq" id="WP_027705038.1">
    <property type="nucleotide sequence ID" value="NZ_AP018933.1"/>
</dbReference>
<sequence>MAHSLKLEVLLGAVDKATAPLNRISKATKEAAKIMRSTRKELRDLNKAQGDIDAYRRANIAINRSAQALNRLKQQTDKVADAHAKAKTKQSDLKAEMTSAQRQFERIAKAMKNAGGHSATLSNELDKTRLRMDQIRKAQSKASEEVQRHSRRLRTLGEQEGRTRHQTDEARKTIEIVGRRLREAGHDMQHLGRESRALNQNEGRLNDTLRTQRERLDKLRQAQERATAAREKFESVRNGAAVGGAAGVATGYAVGRGLHGSVDEAKDSENSERSLNLVGVSEEARKRLMQFADAAKLAGSSLSERRRYMVDAYTVLGDEHHAKMALPAITKMATSLKMQNPMMGEEEIDKLMMDTLKSAEWRPGSMVSAEAFEKALDYQQRVASASGGRVNGSSYNQFLSHAGIAAKGLSDEALYLRFEPFIQEMGASTAGTSMMSAYQNLYQGRVTKQAAQKMISLGLMDGKHVTFDKVGQQAFGGPGGLKNANIFRENPIEWVRSTLLPALNAKGITDTKAQIDAVGSLVSNRTAAQMISTMLLQVKDGSQDRRFGINSNAKGLNDSYDVLRVSTSGREVETVARYHDLMRLIGEKVLPTYNAALEKINAHMVALSGWMTKHPRQAEMIVKAIMAFGAAAAVLGGLSLAFSALSGPIMMVARTVMFLGSVMMANPIFALIAAIAIAAVLIYTYWEPIKQWFASIGIDLTWLEDLVKRSWNRIRQAFDQGLGGILLLMMEWSPIGLAMKACGALLDYLGI</sequence>
<feature type="coiled-coil region" evidence="1">
    <location>
        <begin position="55"/>
        <end position="103"/>
    </location>
</feature>
<accession>A0A348HI87</accession>
<keyword evidence="1" id="KW-0175">Coiled coil</keyword>
<proteinExistence type="predicted"/>
<dbReference type="AlphaFoldDB" id="A0A348HI87"/>
<keyword evidence="2" id="KW-0472">Membrane</keyword>
<feature type="transmembrane region" description="Helical" evidence="2">
    <location>
        <begin position="621"/>
        <end position="645"/>
    </location>
</feature>
<dbReference type="EMBL" id="AP018933">
    <property type="protein sequence ID" value="BBG31339.1"/>
    <property type="molecule type" value="Genomic_DNA"/>
</dbReference>
<evidence type="ECO:0000313" key="3">
    <source>
        <dbReference type="EMBL" id="BBG31339.1"/>
    </source>
</evidence>
<feature type="coiled-coil region" evidence="1">
    <location>
        <begin position="206"/>
        <end position="239"/>
    </location>
</feature>
<keyword evidence="4" id="KW-1185">Reference proteome</keyword>
<dbReference type="KEGG" id="zpl:ZBT109_2609"/>
<dbReference type="Proteomes" id="UP000267342">
    <property type="component" value="Chromosome"/>
</dbReference>
<evidence type="ECO:0000256" key="1">
    <source>
        <dbReference type="SAM" id="Coils"/>
    </source>
</evidence>
<keyword evidence="2" id="KW-1133">Transmembrane helix</keyword>
<keyword evidence="2 3" id="KW-0812">Transmembrane</keyword>
<evidence type="ECO:0000256" key="2">
    <source>
        <dbReference type="SAM" id="Phobius"/>
    </source>
</evidence>
<name>A0A348HI87_9GAMM</name>
<dbReference type="STRING" id="1123510.GCA_000620025_01767"/>
<gene>
    <name evidence="3" type="ORF">ZBT109_2609</name>
</gene>
<dbReference type="OrthoDB" id="8019720at2"/>
<organism evidence="3 4">
    <name type="scientific">Zymobacter palmae</name>
    <dbReference type="NCBI Taxonomy" id="33074"/>
    <lineage>
        <taxon>Bacteria</taxon>
        <taxon>Pseudomonadati</taxon>
        <taxon>Pseudomonadota</taxon>
        <taxon>Gammaproteobacteria</taxon>
        <taxon>Oceanospirillales</taxon>
        <taxon>Halomonadaceae</taxon>
        <taxon>Zymobacter group</taxon>
        <taxon>Zymobacter</taxon>
    </lineage>
</organism>
<feature type="transmembrane region" description="Helical" evidence="2">
    <location>
        <begin position="665"/>
        <end position="686"/>
    </location>
</feature>